<comment type="cofactor">
    <cofactor evidence="1">
        <name>[4Fe-4S] cluster</name>
        <dbReference type="ChEBI" id="CHEBI:49883"/>
    </cofactor>
</comment>
<dbReference type="GO" id="GO:0003824">
    <property type="term" value="F:catalytic activity"/>
    <property type="evidence" value="ECO:0007669"/>
    <property type="project" value="InterPro"/>
</dbReference>
<protein>
    <submittedName>
        <fullName evidence="7">Anaerobic ribonucleoside-triphosphate reductase activating protein</fullName>
    </submittedName>
</protein>
<name>A0AAE3ILP3_9BACT</name>
<dbReference type="SFLD" id="SFLDS00029">
    <property type="entry name" value="Radical_SAM"/>
    <property type="match status" value="1"/>
</dbReference>
<evidence type="ECO:0000256" key="4">
    <source>
        <dbReference type="ARBA" id="ARBA00023004"/>
    </source>
</evidence>
<evidence type="ECO:0000259" key="6">
    <source>
        <dbReference type="PROSITE" id="PS51918"/>
    </source>
</evidence>
<dbReference type="Gene3D" id="3.20.20.70">
    <property type="entry name" value="Aldolase class I"/>
    <property type="match status" value="1"/>
</dbReference>
<feature type="domain" description="Radical SAM core" evidence="6">
    <location>
        <begin position="15"/>
        <end position="225"/>
    </location>
</feature>
<keyword evidence="2" id="KW-0949">S-adenosyl-L-methionine</keyword>
<dbReference type="SFLD" id="SFLDG01094">
    <property type="entry name" value="Uncharacterised_Radical_SAM_Su"/>
    <property type="match status" value="1"/>
</dbReference>
<dbReference type="Pfam" id="PF04055">
    <property type="entry name" value="Radical_SAM"/>
    <property type="match status" value="1"/>
</dbReference>
<keyword evidence="8" id="KW-1185">Reference proteome</keyword>
<proteinExistence type="predicted"/>
<dbReference type="SUPFAM" id="SSF102114">
    <property type="entry name" value="Radical SAM enzymes"/>
    <property type="match status" value="1"/>
</dbReference>
<evidence type="ECO:0000256" key="1">
    <source>
        <dbReference type="ARBA" id="ARBA00001966"/>
    </source>
</evidence>
<sequence>MAKPIYDITPFTLIDYPDKTACIIWFAGCNMRCVYCYNPDIVLGKGKMSFEDVCLFLQKRKNLLDGVVLSGGECTMHKHLKEFIMQIKSMGFLVKIDTNGSNPALMRLLIQEELVDYVSLDFKAPPHLFKEITQSDLYKPFEETLDILSGAALPFEVRTTVHSGLLQKSDLHEMISYLYGKNYKHIFYIQQHINNTRTLGNLAASDNDLDSAMFADELLEVVVRN</sequence>
<dbReference type="RefSeq" id="WP_263037628.1">
    <property type="nucleotide sequence ID" value="NZ_JAOTPL010000006.1"/>
</dbReference>
<dbReference type="Proteomes" id="UP001209317">
    <property type="component" value="Unassembled WGS sequence"/>
</dbReference>
<dbReference type="InterPro" id="IPR058240">
    <property type="entry name" value="rSAM_sf"/>
</dbReference>
<comment type="caution">
    <text evidence="7">The sequence shown here is derived from an EMBL/GenBank/DDBJ whole genome shotgun (WGS) entry which is preliminary data.</text>
</comment>
<dbReference type="SFLD" id="SFLDG01067">
    <property type="entry name" value="SPASM/twitch_domain_containing"/>
    <property type="match status" value="1"/>
</dbReference>
<dbReference type="GO" id="GO:0051536">
    <property type="term" value="F:iron-sulfur cluster binding"/>
    <property type="evidence" value="ECO:0007669"/>
    <property type="project" value="UniProtKB-KW"/>
</dbReference>
<gene>
    <name evidence="7" type="ORF">OD355_06400</name>
</gene>
<evidence type="ECO:0000313" key="8">
    <source>
        <dbReference type="Proteomes" id="UP001209317"/>
    </source>
</evidence>
<evidence type="ECO:0000256" key="5">
    <source>
        <dbReference type="ARBA" id="ARBA00023014"/>
    </source>
</evidence>
<dbReference type="NCBIfam" id="TIGR02495">
    <property type="entry name" value="NrdG2"/>
    <property type="match status" value="1"/>
</dbReference>
<dbReference type="InterPro" id="IPR012840">
    <property type="entry name" value="NrdG2"/>
</dbReference>
<dbReference type="CDD" id="cd01335">
    <property type="entry name" value="Radical_SAM"/>
    <property type="match status" value="1"/>
</dbReference>
<organism evidence="7 8">
    <name type="scientific">Haoranjiania flava</name>
    <dbReference type="NCBI Taxonomy" id="1856322"/>
    <lineage>
        <taxon>Bacteria</taxon>
        <taxon>Pseudomonadati</taxon>
        <taxon>Bacteroidota</taxon>
        <taxon>Chitinophagia</taxon>
        <taxon>Chitinophagales</taxon>
        <taxon>Chitinophagaceae</taxon>
        <taxon>Haoranjiania</taxon>
    </lineage>
</organism>
<dbReference type="InterPro" id="IPR050377">
    <property type="entry name" value="Radical_SAM_PqqE_MftC-like"/>
</dbReference>
<dbReference type="PANTHER" id="PTHR11228">
    <property type="entry name" value="RADICAL SAM DOMAIN PROTEIN"/>
    <property type="match status" value="1"/>
</dbReference>
<dbReference type="PROSITE" id="PS51918">
    <property type="entry name" value="RADICAL_SAM"/>
    <property type="match status" value="1"/>
</dbReference>
<dbReference type="InterPro" id="IPR013785">
    <property type="entry name" value="Aldolase_TIM"/>
</dbReference>
<dbReference type="PANTHER" id="PTHR11228:SF27">
    <property type="entry name" value="GLYCYL-RADICAL ENZYME ACTIVATING ENZYME MJ1227-RELATED"/>
    <property type="match status" value="1"/>
</dbReference>
<evidence type="ECO:0000256" key="3">
    <source>
        <dbReference type="ARBA" id="ARBA00022723"/>
    </source>
</evidence>
<evidence type="ECO:0000313" key="7">
    <source>
        <dbReference type="EMBL" id="MCU7694143.1"/>
    </source>
</evidence>
<keyword evidence="4" id="KW-0408">Iron</keyword>
<keyword evidence="5" id="KW-0411">Iron-sulfur</keyword>
<dbReference type="EMBL" id="JAOTPL010000006">
    <property type="protein sequence ID" value="MCU7694143.1"/>
    <property type="molecule type" value="Genomic_DNA"/>
</dbReference>
<dbReference type="GO" id="GO:0046872">
    <property type="term" value="F:metal ion binding"/>
    <property type="evidence" value="ECO:0007669"/>
    <property type="project" value="UniProtKB-KW"/>
</dbReference>
<accession>A0AAE3ILP3</accession>
<dbReference type="InterPro" id="IPR007197">
    <property type="entry name" value="rSAM"/>
</dbReference>
<dbReference type="AlphaFoldDB" id="A0AAE3ILP3"/>
<evidence type="ECO:0000256" key="2">
    <source>
        <dbReference type="ARBA" id="ARBA00022691"/>
    </source>
</evidence>
<keyword evidence="3" id="KW-0479">Metal-binding</keyword>
<reference evidence="7" key="1">
    <citation type="submission" date="2022-10" db="EMBL/GenBank/DDBJ databases">
        <authorList>
            <person name="Kim H.S."/>
            <person name="Kim J.-S."/>
            <person name="Suh M.K."/>
            <person name="Eom M.K."/>
            <person name="Lee J.-S."/>
        </authorList>
    </citation>
    <scope>NUCLEOTIDE SEQUENCE</scope>
    <source>
        <strain evidence="7">LIP-5</strain>
    </source>
</reference>